<proteinExistence type="predicted"/>
<feature type="transmembrane region" description="Helical" evidence="1">
    <location>
        <begin position="9"/>
        <end position="28"/>
    </location>
</feature>
<evidence type="ECO:0000313" key="4">
    <source>
        <dbReference type="Proteomes" id="UP000526033"/>
    </source>
</evidence>
<dbReference type="AlphaFoldDB" id="A0A7X9HHT1"/>
<sequence length="73" mass="9054">MLEQIVRDYFVFFMFWELIWKAMALWKSARRNELVWFICIIAINSVGILPITYLLYDKFFREKFAKLIQKIRK</sequence>
<protein>
    <recommendedName>
        <fullName evidence="2">DUF5652 domain-containing protein</fullName>
    </recommendedName>
</protein>
<dbReference type="InterPro" id="IPR043712">
    <property type="entry name" value="DUF5652"/>
</dbReference>
<name>A0A7X9HHT1_UNCKA</name>
<keyword evidence="1" id="KW-1133">Transmembrane helix</keyword>
<feature type="domain" description="DUF5652" evidence="2">
    <location>
        <begin position="6"/>
        <end position="56"/>
    </location>
</feature>
<evidence type="ECO:0000259" key="2">
    <source>
        <dbReference type="Pfam" id="PF18893"/>
    </source>
</evidence>
<gene>
    <name evidence="3" type="ORF">GYA27_01785</name>
</gene>
<accession>A0A7X9HHT1</accession>
<evidence type="ECO:0000313" key="3">
    <source>
        <dbReference type="EMBL" id="NMB69909.1"/>
    </source>
</evidence>
<evidence type="ECO:0000256" key="1">
    <source>
        <dbReference type="SAM" id="Phobius"/>
    </source>
</evidence>
<organism evidence="3 4">
    <name type="scientific">candidate division WWE3 bacterium</name>
    <dbReference type="NCBI Taxonomy" id="2053526"/>
    <lineage>
        <taxon>Bacteria</taxon>
        <taxon>Katanobacteria</taxon>
    </lineage>
</organism>
<keyword evidence="1" id="KW-0472">Membrane</keyword>
<dbReference type="EMBL" id="JAAZNL010000017">
    <property type="protein sequence ID" value="NMB69909.1"/>
    <property type="molecule type" value="Genomic_DNA"/>
</dbReference>
<reference evidence="3 4" key="1">
    <citation type="journal article" date="2020" name="Biotechnol. Biofuels">
        <title>New insights from the biogas microbiome by comprehensive genome-resolved metagenomics of nearly 1600 species originating from multiple anaerobic digesters.</title>
        <authorList>
            <person name="Campanaro S."/>
            <person name="Treu L."/>
            <person name="Rodriguez-R L.M."/>
            <person name="Kovalovszki A."/>
            <person name="Ziels R.M."/>
            <person name="Maus I."/>
            <person name="Zhu X."/>
            <person name="Kougias P.G."/>
            <person name="Basile A."/>
            <person name="Luo G."/>
            <person name="Schluter A."/>
            <person name="Konstantinidis K.T."/>
            <person name="Angelidaki I."/>
        </authorList>
    </citation>
    <scope>NUCLEOTIDE SEQUENCE [LARGE SCALE GENOMIC DNA]</scope>
    <source>
        <strain evidence="3">AS27yjCOA_165</strain>
    </source>
</reference>
<dbReference type="Proteomes" id="UP000526033">
    <property type="component" value="Unassembled WGS sequence"/>
</dbReference>
<dbReference type="Pfam" id="PF18893">
    <property type="entry name" value="DUF5652"/>
    <property type="match status" value="1"/>
</dbReference>
<feature type="transmembrane region" description="Helical" evidence="1">
    <location>
        <begin position="34"/>
        <end position="56"/>
    </location>
</feature>
<comment type="caution">
    <text evidence="3">The sequence shown here is derived from an EMBL/GenBank/DDBJ whole genome shotgun (WGS) entry which is preliminary data.</text>
</comment>
<keyword evidence="1" id="KW-0812">Transmembrane</keyword>